<dbReference type="EMBL" id="FJUY01000002">
    <property type="protein sequence ID" value="CZT16360.1"/>
    <property type="molecule type" value="Genomic_DNA"/>
</dbReference>
<dbReference type="AlphaFoldDB" id="A0A2D3UU09"/>
<feature type="region of interest" description="Disordered" evidence="1">
    <location>
        <begin position="62"/>
        <end position="101"/>
    </location>
</feature>
<sequence>MFSTHPPFAYEHTEDSILARLRCDMPSSMAYKEQPIHSCGAERTRRLSLPAIHRVAVDPVPGTSKLPFPPPRRSLTAPGETVRGDERIASDWPDSPDAVSDHDDWTIVEPIEALNATDKSANKSGVNRCPRSPGSSSRLFGVRASTPWCLVNVVRRGRGSAAQIVLKEETDLEAM</sequence>
<keyword evidence="3" id="KW-1185">Reference proteome</keyword>
<feature type="region of interest" description="Disordered" evidence="1">
    <location>
        <begin position="119"/>
        <end position="138"/>
    </location>
</feature>
<accession>A0A2D3UU09</accession>
<name>A0A2D3UU09_9PEZI</name>
<dbReference type="GeneID" id="35597424"/>
<evidence type="ECO:0000256" key="1">
    <source>
        <dbReference type="SAM" id="MobiDB-lite"/>
    </source>
</evidence>
<protein>
    <submittedName>
        <fullName evidence="2">Uncharacterized protein</fullName>
    </submittedName>
</protein>
<evidence type="ECO:0000313" key="2">
    <source>
        <dbReference type="EMBL" id="CZT16360.1"/>
    </source>
</evidence>
<reference evidence="2 3" key="1">
    <citation type="submission" date="2016-03" db="EMBL/GenBank/DDBJ databases">
        <authorList>
            <person name="Ploux O."/>
        </authorList>
    </citation>
    <scope>NUCLEOTIDE SEQUENCE [LARGE SCALE GENOMIC DNA]</scope>
    <source>
        <strain evidence="2 3">URUG2</strain>
    </source>
</reference>
<dbReference type="RefSeq" id="XP_023623253.1">
    <property type="nucleotide sequence ID" value="XM_023767485.1"/>
</dbReference>
<evidence type="ECO:0000313" key="3">
    <source>
        <dbReference type="Proteomes" id="UP000225277"/>
    </source>
</evidence>
<dbReference type="Proteomes" id="UP000225277">
    <property type="component" value="Unassembled WGS sequence"/>
</dbReference>
<gene>
    <name evidence="2" type="ORF">RCC_02203</name>
</gene>
<organism evidence="2 3">
    <name type="scientific">Ramularia collo-cygni</name>
    <dbReference type="NCBI Taxonomy" id="112498"/>
    <lineage>
        <taxon>Eukaryota</taxon>
        <taxon>Fungi</taxon>
        <taxon>Dikarya</taxon>
        <taxon>Ascomycota</taxon>
        <taxon>Pezizomycotina</taxon>
        <taxon>Dothideomycetes</taxon>
        <taxon>Dothideomycetidae</taxon>
        <taxon>Mycosphaerellales</taxon>
        <taxon>Mycosphaerellaceae</taxon>
        <taxon>Ramularia</taxon>
    </lineage>
</organism>
<proteinExistence type="predicted"/>